<proteinExistence type="predicted"/>
<sequence>MYSVRPPEAGRDFFPHSLCEWNQRADLLTHQARQCQVYADFFYLSDFESQCFTPCLIKAGLDGGVCSRGSACGAWIQIDLRNKYIFSRTGITYKDVYLAAWCLPPSATVTCTDLSAAERICDVPPQVVQNFFGHSHV</sequence>
<protein>
    <submittedName>
        <fullName evidence="1">Uncharacterized protein</fullName>
    </submittedName>
</protein>
<reference evidence="1" key="1">
    <citation type="submission" date="2023-10" db="EMBL/GenBank/DDBJ databases">
        <authorList>
            <person name="Chen Y."/>
            <person name="Shah S."/>
            <person name="Dougan E. K."/>
            <person name="Thang M."/>
            <person name="Chan C."/>
        </authorList>
    </citation>
    <scope>NUCLEOTIDE SEQUENCE [LARGE SCALE GENOMIC DNA]</scope>
</reference>
<dbReference type="EMBL" id="CAUYUJ010005917">
    <property type="protein sequence ID" value="CAK0815469.1"/>
    <property type="molecule type" value="Genomic_DNA"/>
</dbReference>
<gene>
    <name evidence="1" type="ORF">PCOR1329_LOCUS18747</name>
</gene>
<keyword evidence="2" id="KW-1185">Reference proteome</keyword>
<organism evidence="1 2">
    <name type="scientific">Prorocentrum cordatum</name>
    <dbReference type="NCBI Taxonomy" id="2364126"/>
    <lineage>
        <taxon>Eukaryota</taxon>
        <taxon>Sar</taxon>
        <taxon>Alveolata</taxon>
        <taxon>Dinophyceae</taxon>
        <taxon>Prorocentrales</taxon>
        <taxon>Prorocentraceae</taxon>
        <taxon>Prorocentrum</taxon>
    </lineage>
</organism>
<evidence type="ECO:0000313" key="1">
    <source>
        <dbReference type="EMBL" id="CAK0815469.1"/>
    </source>
</evidence>
<name>A0ABN9RC71_9DINO</name>
<dbReference type="Proteomes" id="UP001189429">
    <property type="component" value="Unassembled WGS sequence"/>
</dbReference>
<accession>A0ABN9RC71</accession>
<evidence type="ECO:0000313" key="2">
    <source>
        <dbReference type="Proteomes" id="UP001189429"/>
    </source>
</evidence>
<comment type="caution">
    <text evidence="1">The sequence shown here is derived from an EMBL/GenBank/DDBJ whole genome shotgun (WGS) entry which is preliminary data.</text>
</comment>